<protein>
    <submittedName>
        <fullName evidence="2">SAM-dependent methyltransferase</fullName>
    </submittedName>
</protein>
<feature type="domain" description="Methyltransferase type 11" evidence="1">
    <location>
        <begin position="57"/>
        <end position="138"/>
    </location>
</feature>
<proteinExistence type="predicted"/>
<keyword evidence="3" id="KW-1185">Reference proteome</keyword>
<dbReference type="InterPro" id="IPR013216">
    <property type="entry name" value="Methyltransf_11"/>
</dbReference>
<sequence length="227" mass="26101">MRQIQAEEQMDAPDLPESVYAKVLAGLGRVNAATLAARPTLNFLKRTVRKGEPFRLLDVGFGDGGMLRSIHRWSRRRGYDHELVGIDLNLRSEAVARARHPKDAPISYRTGDYADLANEHWDFIISSLVTHHMDDEQRHAFLLFMEGHAARGWFVNDLHRHAFSYYGFPLLARLLAVHRIVRQDGQLSIARSFEPGEWALILDKAGLGEVTKIRRYFPFRLCVERIR</sequence>
<keyword evidence="2" id="KW-0489">Methyltransferase</keyword>
<dbReference type="CDD" id="cd02440">
    <property type="entry name" value="AdoMet_MTases"/>
    <property type="match status" value="1"/>
</dbReference>
<evidence type="ECO:0000313" key="3">
    <source>
        <dbReference type="Proteomes" id="UP000575068"/>
    </source>
</evidence>
<dbReference type="Proteomes" id="UP000575068">
    <property type="component" value="Unassembled WGS sequence"/>
</dbReference>
<dbReference type="InterPro" id="IPR029063">
    <property type="entry name" value="SAM-dependent_MTases_sf"/>
</dbReference>
<reference evidence="2 3" key="1">
    <citation type="submission" date="2020-08" db="EMBL/GenBank/DDBJ databases">
        <title>Genomic Encyclopedia of Type Strains, Phase IV (KMG-IV): sequencing the most valuable type-strain genomes for metagenomic binning, comparative biology and taxonomic classification.</title>
        <authorList>
            <person name="Goeker M."/>
        </authorList>
    </citation>
    <scope>NUCLEOTIDE SEQUENCE [LARGE SCALE GENOMIC DNA]</scope>
    <source>
        <strain evidence="2 3">DSM 7465</strain>
    </source>
</reference>
<organism evidence="2 3">
    <name type="scientific">Rhizorhapis suberifaciens</name>
    <name type="common">corky root of lettuce</name>
    <dbReference type="NCBI Taxonomy" id="13656"/>
    <lineage>
        <taxon>Bacteria</taxon>
        <taxon>Pseudomonadati</taxon>
        <taxon>Pseudomonadota</taxon>
        <taxon>Alphaproteobacteria</taxon>
        <taxon>Sphingomonadales</taxon>
        <taxon>Sphingomonadaceae</taxon>
        <taxon>Rhizorhapis</taxon>
    </lineage>
</organism>
<evidence type="ECO:0000313" key="2">
    <source>
        <dbReference type="EMBL" id="MBB4640767.1"/>
    </source>
</evidence>
<dbReference type="GO" id="GO:0008757">
    <property type="term" value="F:S-adenosylmethionine-dependent methyltransferase activity"/>
    <property type="evidence" value="ECO:0007669"/>
    <property type="project" value="InterPro"/>
</dbReference>
<dbReference type="Pfam" id="PF08241">
    <property type="entry name" value="Methyltransf_11"/>
    <property type="match status" value="1"/>
</dbReference>
<dbReference type="RefSeq" id="WP_184474593.1">
    <property type="nucleotide sequence ID" value="NZ_JACHOV010000003.1"/>
</dbReference>
<dbReference type="SUPFAM" id="SSF53335">
    <property type="entry name" value="S-adenosyl-L-methionine-dependent methyltransferases"/>
    <property type="match status" value="1"/>
</dbReference>
<gene>
    <name evidence="2" type="ORF">HNQ99_001060</name>
</gene>
<dbReference type="GO" id="GO:0032259">
    <property type="term" value="P:methylation"/>
    <property type="evidence" value="ECO:0007669"/>
    <property type="project" value="UniProtKB-KW"/>
</dbReference>
<accession>A0A840HT28</accession>
<name>A0A840HT28_9SPHN</name>
<keyword evidence="2" id="KW-0808">Transferase</keyword>
<evidence type="ECO:0000259" key="1">
    <source>
        <dbReference type="Pfam" id="PF08241"/>
    </source>
</evidence>
<comment type="caution">
    <text evidence="2">The sequence shown here is derived from an EMBL/GenBank/DDBJ whole genome shotgun (WGS) entry which is preliminary data.</text>
</comment>
<dbReference type="Gene3D" id="3.40.50.150">
    <property type="entry name" value="Vaccinia Virus protein VP39"/>
    <property type="match status" value="1"/>
</dbReference>
<dbReference type="AlphaFoldDB" id="A0A840HT28"/>
<dbReference type="EMBL" id="JACHOV010000003">
    <property type="protein sequence ID" value="MBB4640767.1"/>
    <property type="molecule type" value="Genomic_DNA"/>
</dbReference>